<reference evidence="16 17" key="1">
    <citation type="submission" date="2020-08" db="EMBL/GenBank/DDBJ databases">
        <title>Sequencing the genomes of 1000 actinobacteria strains.</title>
        <authorList>
            <person name="Klenk H.-P."/>
        </authorList>
    </citation>
    <scope>NUCLEOTIDE SEQUENCE [LARGE SCALE GENOMIC DNA]</scope>
    <source>
        <strain evidence="16 17">DSM 43149</strain>
    </source>
</reference>
<dbReference type="PANTHER" id="PTHR32179:SF3">
    <property type="entry name" value="NICOTINATE-NUCLEOTIDE PYROPHOSPHORYLASE [CARBOXYLATING]"/>
    <property type="match status" value="1"/>
</dbReference>
<sequence length="292" mass="30260">MTERTAPGPAGGLDLAEVERIVYTALAEDLGDPPRDVTSEATIPAGQVDTAELVARAPGVVAGLPVAALVFAATSGGTAEFDQRVEEGARVARGDVLAVVTGPTRSLLTAERTALNLLCRMSGVATHTRRWADELAGTKATVLDTRKTTPGLRVLEKYAVRAGGGTNKRMGLYDVAMIKDNHKLAAGSITAAYRSVRSTFPDVAVQVEVTTVAEAVEAVEAGADFLLCDNMTPDLLSEVVAAVGDRAELEATGNLTLATAKAYAATGVDYLSVGGLTHSSPILDIALDLRTS</sequence>
<organism evidence="16 17">
    <name type="scientific">Actinoplanes digitatis</name>
    <dbReference type="NCBI Taxonomy" id="1868"/>
    <lineage>
        <taxon>Bacteria</taxon>
        <taxon>Bacillati</taxon>
        <taxon>Actinomycetota</taxon>
        <taxon>Actinomycetes</taxon>
        <taxon>Micromonosporales</taxon>
        <taxon>Micromonosporaceae</taxon>
        <taxon>Actinoplanes</taxon>
    </lineage>
</organism>
<keyword evidence="8 13" id="KW-0328">Glycosyltransferase</keyword>
<evidence type="ECO:0000256" key="4">
    <source>
        <dbReference type="ARBA" id="ARBA00011218"/>
    </source>
</evidence>
<dbReference type="SUPFAM" id="SSF54675">
    <property type="entry name" value="Nicotinate/Quinolinate PRTase N-terminal domain-like"/>
    <property type="match status" value="1"/>
</dbReference>
<dbReference type="Proteomes" id="UP000578112">
    <property type="component" value="Unassembled WGS sequence"/>
</dbReference>
<dbReference type="InterPro" id="IPR002638">
    <property type="entry name" value="Quinolinate_PRibosylTrfase_C"/>
</dbReference>
<evidence type="ECO:0000256" key="11">
    <source>
        <dbReference type="ARBA" id="ARBA00047445"/>
    </source>
</evidence>
<dbReference type="PIRSF" id="PIRSF006250">
    <property type="entry name" value="NadC_ModD"/>
    <property type="match status" value="1"/>
</dbReference>
<dbReference type="RefSeq" id="WP_184988199.1">
    <property type="nucleotide sequence ID" value="NZ_BOMK01000034.1"/>
</dbReference>
<evidence type="ECO:0000256" key="6">
    <source>
        <dbReference type="ARBA" id="ARBA00020990"/>
    </source>
</evidence>
<dbReference type="InterPro" id="IPR037128">
    <property type="entry name" value="Quinolinate_PRibosylTase_N_sf"/>
</dbReference>
<accession>A0A7W7HRS3</accession>
<protein>
    <recommendedName>
        <fullName evidence="6">Nicotinate-nucleotide pyrophosphorylase [carboxylating]</fullName>
        <ecNumber evidence="5">2.4.2.19</ecNumber>
    </recommendedName>
    <alternativeName>
        <fullName evidence="12">Probable nicotinate-nucleotide pyrophosphorylase [carboxylating]</fullName>
    </alternativeName>
    <alternativeName>
        <fullName evidence="10">Quinolinate phosphoribosyltransferase [decarboxylating]</fullName>
    </alternativeName>
</protein>
<comment type="caution">
    <text evidence="16">The sequence shown here is derived from an EMBL/GenBank/DDBJ whole genome shotgun (WGS) entry which is preliminary data.</text>
</comment>
<dbReference type="InterPro" id="IPR036068">
    <property type="entry name" value="Nicotinate_pribotase-like_C"/>
</dbReference>
<dbReference type="SUPFAM" id="SSF51690">
    <property type="entry name" value="Nicotinate/Quinolinate PRTase C-terminal domain-like"/>
    <property type="match status" value="1"/>
</dbReference>
<comment type="subunit">
    <text evidence="4">Hexamer formed by 3 homodimers.</text>
</comment>
<evidence type="ECO:0000259" key="14">
    <source>
        <dbReference type="Pfam" id="PF01729"/>
    </source>
</evidence>
<evidence type="ECO:0000313" key="16">
    <source>
        <dbReference type="EMBL" id="MBB4759498.1"/>
    </source>
</evidence>
<dbReference type="InterPro" id="IPR027277">
    <property type="entry name" value="NadC/ModD"/>
</dbReference>
<dbReference type="UniPathway" id="UPA00253">
    <property type="reaction ID" value="UER00331"/>
</dbReference>
<dbReference type="NCBIfam" id="TIGR00078">
    <property type="entry name" value="nadC"/>
    <property type="match status" value="1"/>
</dbReference>
<dbReference type="InterPro" id="IPR022412">
    <property type="entry name" value="Quinolinate_PRibosylTrfase_N"/>
</dbReference>
<dbReference type="FunFam" id="3.90.1170.20:FF:000001">
    <property type="entry name" value="Nicotinate-nucleotide diphosphorylase (Carboxylating)"/>
    <property type="match status" value="1"/>
</dbReference>
<dbReference type="InterPro" id="IPR013785">
    <property type="entry name" value="Aldolase_TIM"/>
</dbReference>
<evidence type="ECO:0000256" key="3">
    <source>
        <dbReference type="ARBA" id="ARBA00009400"/>
    </source>
</evidence>
<keyword evidence="7" id="KW-0662">Pyridine nucleotide biosynthesis</keyword>
<dbReference type="Pfam" id="PF01729">
    <property type="entry name" value="QRPTase_C"/>
    <property type="match status" value="1"/>
</dbReference>
<evidence type="ECO:0000256" key="7">
    <source>
        <dbReference type="ARBA" id="ARBA00022642"/>
    </source>
</evidence>
<dbReference type="FunFam" id="3.20.20.70:FF:000030">
    <property type="entry name" value="Nicotinate-nucleotide pyrophosphorylase, carboxylating"/>
    <property type="match status" value="1"/>
</dbReference>
<dbReference type="Gene3D" id="3.90.1170.20">
    <property type="entry name" value="Quinolinate phosphoribosyl transferase, N-terminal domain"/>
    <property type="match status" value="1"/>
</dbReference>
<dbReference type="EMBL" id="JACHNH010000001">
    <property type="protein sequence ID" value="MBB4759498.1"/>
    <property type="molecule type" value="Genomic_DNA"/>
</dbReference>
<gene>
    <name evidence="16" type="ORF">BJ971_000054</name>
</gene>
<dbReference type="GO" id="GO:0034213">
    <property type="term" value="P:quinolinate catabolic process"/>
    <property type="evidence" value="ECO:0007669"/>
    <property type="project" value="TreeGrafter"/>
</dbReference>
<comment type="pathway">
    <text evidence="2">Cofactor biosynthesis; NAD(+) biosynthesis; nicotinate D-ribonucleotide from quinolinate: step 1/1.</text>
</comment>
<evidence type="ECO:0000259" key="15">
    <source>
        <dbReference type="Pfam" id="PF02749"/>
    </source>
</evidence>
<evidence type="ECO:0000256" key="9">
    <source>
        <dbReference type="ARBA" id="ARBA00022679"/>
    </source>
</evidence>
<evidence type="ECO:0000256" key="5">
    <source>
        <dbReference type="ARBA" id="ARBA00011944"/>
    </source>
</evidence>
<dbReference type="Gene3D" id="3.20.20.70">
    <property type="entry name" value="Aldolase class I"/>
    <property type="match status" value="1"/>
</dbReference>
<keyword evidence="9 13" id="KW-0808">Transferase</keyword>
<evidence type="ECO:0000256" key="2">
    <source>
        <dbReference type="ARBA" id="ARBA00004893"/>
    </source>
</evidence>
<proteinExistence type="inferred from homology"/>
<keyword evidence="17" id="KW-1185">Reference proteome</keyword>
<evidence type="ECO:0000256" key="1">
    <source>
        <dbReference type="ARBA" id="ARBA00003237"/>
    </source>
</evidence>
<dbReference type="Pfam" id="PF02749">
    <property type="entry name" value="QRPTase_N"/>
    <property type="match status" value="1"/>
</dbReference>
<evidence type="ECO:0000256" key="12">
    <source>
        <dbReference type="ARBA" id="ARBA00069173"/>
    </source>
</evidence>
<evidence type="ECO:0000256" key="10">
    <source>
        <dbReference type="ARBA" id="ARBA00033102"/>
    </source>
</evidence>
<name>A0A7W7HRS3_9ACTN</name>
<comment type="catalytic activity">
    <reaction evidence="11">
        <text>nicotinate beta-D-ribonucleotide + CO2 + diphosphate = quinolinate + 5-phospho-alpha-D-ribose 1-diphosphate + 2 H(+)</text>
        <dbReference type="Rhea" id="RHEA:12733"/>
        <dbReference type="ChEBI" id="CHEBI:15378"/>
        <dbReference type="ChEBI" id="CHEBI:16526"/>
        <dbReference type="ChEBI" id="CHEBI:29959"/>
        <dbReference type="ChEBI" id="CHEBI:33019"/>
        <dbReference type="ChEBI" id="CHEBI:57502"/>
        <dbReference type="ChEBI" id="CHEBI:58017"/>
        <dbReference type="EC" id="2.4.2.19"/>
    </reaction>
</comment>
<dbReference type="InterPro" id="IPR004393">
    <property type="entry name" value="NadC"/>
</dbReference>
<feature type="domain" description="Quinolinate phosphoribosyl transferase C-terminal" evidence="14">
    <location>
        <begin position="124"/>
        <end position="288"/>
    </location>
</feature>
<dbReference type="PANTHER" id="PTHR32179">
    <property type="entry name" value="NICOTINATE-NUCLEOTIDE PYROPHOSPHORYLASE [CARBOXYLATING]"/>
    <property type="match status" value="1"/>
</dbReference>
<feature type="domain" description="Quinolinate phosphoribosyl transferase N-terminal" evidence="15">
    <location>
        <begin position="36"/>
        <end position="122"/>
    </location>
</feature>
<evidence type="ECO:0000313" key="17">
    <source>
        <dbReference type="Proteomes" id="UP000578112"/>
    </source>
</evidence>
<comment type="similarity">
    <text evidence="3 13">Belongs to the NadC/ModD family.</text>
</comment>
<comment type="function">
    <text evidence="1">Involved in the catabolism of quinolinic acid (QA).</text>
</comment>
<dbReference type="GO" id="GO:0005737">
    <property type="term" value="C:cytoplasm"/>
    <property type="evidence" value="ECO:0007669"/>
    <property type="project" value="TreeGrafter"/>
</dbReference>
<dbReference type="GO" id="GO:0004514">
    <property type="term" value="F:nicotinate-nucleotide diphosphorylase (carboxylating) activity"/>
    <property type="evidence" value="ECO:0007669"/>
    <property type="project" value="UniProtKB-EC"/>
</dbReference>
<evidence type="ECO:0000256" key="13">
    <source>
        <dbReference type="PIRNR" id="PIRNR006250"/>
    </source>
</evidence>
<dbReference type="EC" id="2.4.2.19" evidence="5"/>
<dbReference type="GO" id="GO:0009435">
    <property type="term" value="P:NAD+ biosynthetic process"/>
    <property type="evidence" value="ECO:0007669"/>
    <property type="project" value="UniProtKB-UniPathway"/>
</dbReference>
<dbReference type="AlphaFoldDB" id="A0A7W7HRS3"/>
<evidence type="ECO:0000256" key="8">
    <source>
        <dbReference type="ARBA" id="ARBA00022676"/>
    </source>
</evidence>
<dbReference type="CDD" id="cd01572">
    <property type="entry name" value="QPRTase"/>
    <property type="match status" value="1"/>
</dbReference>